<name>A0A8B7ZH15_ACAPL</name>
<proteinExistence type="predicted"/>
<dbReference type="InterPro" id="IPR011029">
    <property type="entry name" value="DEATH-like_dom_sf"/>
</dbReference>
<reference evidence="3" key="1">
    <citation type="submission" date="2025-08" db="UniProtKB">
        <authorList>
            <consortium name="RefSeq"/>
        </authorList>
    </citation>
    <scope>IDENTIFICATION</scope>
</reference>
<dbReference type="InterPro" id="IPR000488">
    <property type="entry name" value="Death_dom"/>
</dbReference>
<evidence type="ECO:0000313" key="2">
    <source>
        <dbReference type="Proteomes" id="UP000694845"/>
    </source>
</evidence>
<dbReference type="CDD" id="cd01670">
    <property type="entry name" value="Death"/>
    <property type="match status" value="2"/>
</dbReference>
<keyword evidence="2" id="KW-1185">Reference proteome</keyword>
<dbReference type="KEGG" id="aplc:110986534"/>
<dbReference type="Pfam" id="PF00531">
    <property type="entry name" value="Death"/>
    <property type="match status" value="1"/>
</dbReference>
<feature type="domain" description="Death" evidence="1">
    <location>
        <begin position="29"/>
        <end position="81"/>
    </location>
</feature>
<organism evidence="2 3">
    <name type="scientific">Acanthaster planci</name>
    <name type="common">Crown-of-thorns starfish</name>
    <dbReference type="NCBI Taxonomy" id="133434"/>
    <lineage>
        <taxon>Eukaryota</taxon>
        <taxon>Metazoa</taxon>
        <taxon>Echinodermata</taxon>
        <taxon>Eleutherozoa</taxon>
        <taxon>Asterozoa</taxon>
        <taxon>Asteroidea</taxon>
        <taxon>Valvatacea</taxon>
        <taxon>Valvatida</taxon>
        <taxon>Acanthasteridae</taxon>
        <taxon>Acanthaster</taxon>
    </lineage>
</organism>
<dbReference type="PROSITE" id="PS50017">
    <property type="entry name" value="DEATH_DOMAIN"/>
    <property type="match status" value="1"/>
</dbReference>
<dbReference type="Gene3D" id="1.10.533.10">
    <property type="entry name" value="Death Domain, Fas"/>
    <property type="match status" value="2"/>
</dbReference>
<dbReference type="SUPFAM" id="SSF47986">
    <property type="entry name" value="DEATH domain"/>
    <property type="match status" value="2"/>
</dbReference>
<dbReference type="RefSeq" id="XP_022104165.1">
    <property type="nucleotide sequence ID" value="XM_022248473.1"/>
</dbReference>
<sequence>MASKQGEVLNDIFLLGFTKTIQPSDGLLLGTELGFQDSDLKRFEKDYQGDSHRQIYQMLIAWRKRTAGDGLSKVRQLGEALANDRVGLAELRDKLFLEYGISDSKPDKKDAEGSSPDTSGEPALDELYMDALSRKIKPKNRYPLGLQLRFKGAELDTYSDDYRANVQLQIYHMLVDWLNNEKGDVRSKVKKLADCLGNKSVGRSDLSQELLKDFNIND</sequence>
<gene>
    <name evidence="3" type="primary">LOC110986534</name>
</gene>
<dbReference type="AlphaFoldDB" id="A0A8B7ZH15"/>
<dbReference type="Proteomes" id="UP000694845">
    <property type="component" value="Unplaced"/>
</dbReference>
<evidence type="ECO:0000259" key="1">
    <source>
        <dbReference type="PROSITE" id="PS50017"/>
    </source>
</evidence>
<protein>
    <submittedName>
        <fullName evidence="3">Uncharacterized protein LOC110986534</fullName>
    </submittedName>
</protein>
<accession>A0A8B7ZH15</accession>
<dbReference type="GeneID" id="110986534"/>
<dbReference type="GO" id="GO:0007165">
    <property type="term" value="P:signal transduction"/>
    <property type="evidence" value="ECO:0007669"/>
    <property type="project" value="InterPro"/>
</dbReference>
<evidence type="ECO:0000313" key="3">
    <source>
        <dbReference type="RefSeq" id="XP_022104165.1"/>
    </source>
</evidence>